<evidence type="ECO:0000256" key="7">
    <source>
        <dbReference type="ARBA" id="ARBA00022968"/>
    </source>
</evidence>
<keyword evidence="11" id="KW-0294">Fucose metabolism</keyword>
<gene>
    <name evidence="16" type="ORF">CRG98_032973</name>
</gene>
<evidence type="ECO:0000256" key="4">
    <source>
        <dbReference type="ARBA" id="ARBA00022676"/>
    </source>
</evidence>
<keyword evidence="7" id="KW-0735">Signal-anchor</keyword>
<organism evidence="16 17">
    <name type="scientific">Punica granatum</name>
    <name type="common">Pomegranate</name>
    <dbReference type="NCBI Taxonomy" id="22663"/>
    <lineage>
        <taxon>Eukaryota</taxon>
        <taxon>Viridiplantae</taxon>
        <taxon>Streptophyta</taxon>
        <taxon>Embryophyta</taxon>
        <taxon>Tracheophyta</taxon>
        <taxon>Spermatophyta</taxon>
        <taxon>Magnoliopsida</taxon>
        <taxon>eudicotyledons</taxon>
        <taxon>Gunneridae</taxon>
        <taxon>Pentapetalae</taxon>
        <taxon>rosids</taxon>
        <taxon>malvids</taxon>
        <taxon>Myrtales</taxon>
        <taxon>Lythraceae</taxon>
        <taxon>Punica</taxon>
    </lineage>
</organism>
<proteinExistence type="inferred from homology"/>
<comment type="similarity">
    <text evidence="3">Belongs to the glycosyltransferase GT106 family.</text>
</comment>
<dbReference type="GO" id="GO:0016020">
    <property type="term" value="C:membrane"/>
    <property type="evidence" value="ECO:0007669"/>
    <property type="project" value="UniProtKB-SubCell"/>
</dbReference>
<evidence type="ECO:0000313" key="16">
    <source>
        <dbReference type="EMBL" id="PKI46631.1"/>
    </source>
</evidence>
<protein>
    <recommendedName>
        <fullName evidence="13">O-fucosyltransferase family protein</fullName>
    </recommendedName>
</protein>
<comment type="pathway">
    <text evidence="2">Glycan metabolism.</text>
</comment>
<dbReference type="PANTHER" id="PTHR31741:SF105">
    <property type="entry name" value="O-FUCOSYLTRANSFERASE FAMILY PROTEIN"/>
    <property type="match status" value="1"/>
</dbReference>
<dbReference type="CDD" id="cd11299">
    <property type="entry name" value="O-FucT_plant"/>
    <property type="match status" value="1"/>
</dbReference>
<feature type="region of interest" description="Disordered" evidence="14">
    <location>
        <begin position="1"/>
        <end position="27"/>
    </location>
</feature>
<comment type="subcellular location">
    <subcellularLocation>
        <location evidence="1">Membrane</location>
        <topology evidence="1">Single-pass type II membrane protein</topology>
    </subcellularLocation>
</comment>
<dbReference type="InterPro" id="IPR019378">
    <property type="entry name" value="GDP-Fuc_O-FucTrfase"/>
</dbReference>
<evidence type="ECO:0000256" key="15">
    <source>
        <dbReference type="SAM" id="Phobius"/>
    </source>
</evidence>
<evidence type="ECO:0000256" key="14">
    <source>
        <dbReference type="SAM" id="MobiDB-lite"/>
    </source>
</evidence>
<evidence type="ECO:0000256" key="8">
    <source>
        <dbReference type="ARBA" id="ARBA00022989"/>
    </source>
</evidence>
<dbReference type="GO" id="GO:0005737">
    <property type="term" value="C:cytoplasm"/>
    <property type="evidence" value="ECO:0007669"/>
    <property type="project" value="TreeGrafter"/>
</dbReference>
<evidence type="ECO:0000256" key="12">
    <source>
        <dbReference type="ARBA" id="ARBA00023277"/>
    </source>
</evidence>
<keyword evidence="17" id="KW-1185">Reference proteome</keyword>
<evidence type="ECO:0000313" key="17">
    <source>
        <dbReference type="Proteomes" id="UP000233551"/>
    </source>
</evidence>
<keyword evidence="10" id="KW-0325">Glycoprotein</keyword>
<name>A0A2I0IRK8_PUNGR</name>
<evidence type="ECO:0000256" key="10">
    <source>
        <dbReference type="ARBA" id="ARBA00023180"/>
    </source>
</evidence>
<evidence type="ECO:0000256" key="6">
    <source>
        <dbReference type="ARBA" id="ARBA00022692"/>
    </source>
</evidence>
<keyword evidence="9 15" id="KW-0472">Membrane</keyword>
<keyword evidence="12" id="KW-0119">Carbohydrate metabolism</keyword>
<dbReference type="Proteomes" id="UP000233551">
    <property type="component" value="Unassembled WGS sequence"/>
</dbReference>
<evidence type="ECO:0000256" key="3">
    <source>
        <dbReference type="ARBA" id="ARBA00007737"/>
    </source>
</evidence>
<dbReference type="Pfam" id="PF10250">
    <property type="entry name" value="O-FucT"/>
    <property type="match status" value="1"/>
</dbReference>
<feature type="transmembrane region" description="Helical" evidence="15">
    <location>
        <begin position="36"/>
        <end position="59"/>
    </location>
</feature>
<evidence type="ECO:0000256" key="13">
    <source>
        <dbReference type="ARBA" id="ARBA00030350"/>
    </source>
</evidence>
<dbReference type="AlphaFoldDB" id="A0A2I0IRK8"/>
<feature type="region of interest" description="Disordered" evidence="14">
    <location>
        <begin position="89"/>
        <end position="117"/>
    </location>
</feature>
<keyword evidence="4" id="KW-0328">Glycosyltransferase</keyword>
<dbReference type="GO" id="GO:0006004">
    <property type="term" value="P:fucose metabolic process"/>
    <property type="evidence" value="ECO:0007669"/>
    <property type="project" value="UniProtKB-KW"/>
</dbReference>
<keyword evidence="6 15" id="KW-0812">Transmembrane</keyword>
<evidence type="ECO:0000256" key="11">
    <source>
        <dbReference type="ARBA" id="ARBA00023253"/>
    </source>
</evidence>
<dbReference type="PANTHER" id="PTHR31741">
    <property type="entry name" value="OS02G0726500 PROTEIN-RELATED"/>
    <property type="match status" value="1"/>
</dbReference>
<accession>A0A2I0IRK8</accession>
<dbReference type="PIRSF" id="PIRSF009360">
    <property type="entry name" value="UCP009360"/>
    <property type="match status" value="1"/>
</dbReference>
<evidence type="ECO:0000256" key="5">
    <source>
        <dbReference type="ARBA" id="ARBA00022679"/>
    </source>
</evidence>
<reference evidence="16 17" key="1">
    <citation type="submission" date="2017-11" db="EMBL/GenBank/DDBJ databases">
        <title>De-novo sequencing of pomegranate (Punica granatum L.) genome.</title>
        <authorList>
            <person name="Akparov Z."/>
            <person name="Amiraslanov A."/>
            <person name="Hajiyeva S."/>
            <person name="Abbasov M."/>
            <person name="Kaur K."/>
            <person name="Hamwieh A."/>
            <person name="Solovyev V."/>
            <person name="Salamov A."/>
            <person name="Braich B."/>
            <person name="Kosarev P."/>
            <person name="Mahmoud A."/>
            <person name="Hajiyev E."/>
            <person name="Babayeva S."/>
            <person name="Izzatullayeva V."/>
            <person name="Mammadov A."/>
            <person name="Mammadov A."/>
            <person name="Sharifova S."/>
            <person name="Ojaghi J."/>
            <person name="Eynullazada K."/>
            <person name="Bayramov B."/>
            <person name="Abdulazimova A."/>
            <person name="Shahmuradov I."/>
        </authorList>
    </citation>
    <scope>NUCLEOTIDE SEQUENCE [LARGE SCALE GENOMIC DNA]</scope>
    <source>
        <strain evidence="17">cv. AG2017</strain>
        <tissue evidence="16">Leaf</tissue>
    </source>
</reference>
<dbReference type="EMBL" id="PGOL01002599">
    <property type="protein sequence ID" value="PKI46631.1"/>
    <property type="molecule type" value="Genomic_DNA"/>
</dbReference>
<dbReference type="STRING" id="22663.A0A2I0IRK8"/>
<comment type="caution">
    <text evidence="16">The sequence shown here is derived from an EMBL/GenBank/DDBJ whole genome shotgun (WGS) entry which is preliminary data.</text>
</comment>
<keyword evidence="5" id="KW-0808">Transferase</keyword>
<keyword evidence="8 15" id="KW-1133">Transmembrane helix</keyword>
<evidence type="ECO:0000256" key="2">
    <source>
        <dbReference type="ARBA" id="ARBA00004881"/>
    </source>
</evidence>
<dbReference type="InterPro" id="IPR024709">
    <property type="entry name" value="FucosylTrfase_pln"/>
</dbReference>
<evidence type="ECO:0000256" key="1">
    <source>
        <dbReference type="ARBA" id="ARBA00004606"/>
    </source>
</evidence>
<evidence type="ECO:0000256" key="9">
    <source>
        <dbReference type="ARBA" id="ARBA00023136"/>
    </source>
</evidence>
<sequence>MTRRRQLLEPQEDPEEHANGGDMVKAPSNKKRIRPALLWTVSVRRVVMALAVFGFLSFLCKFTVVSHMGELDNNVVSNRHEALEETVVVSDEESDGDNAVVQNKNDPEGRKPPGIHEIPDLWTQPIEPGRYYKCINRSRKETKSGHSNGYIQVHANGGLNQMKLGISDMVAVAKLMNATLILPTLDSNSFWTDSSNFKDIFDWRHFMDVLKDDIDIVESLPPKLASVKALRRAPISWSKPHYYRNMVPLLRRNKVIYFTHTDSRLVNNGLSTAIQRLRCRAMFEALRFADDIEELGKKFVNRLRNNSEPYIALHLRYEKDMLAFTGCSHNLTSAEAKELKAMRYGVSHWKDKEINSWEKRHRGGCPLTPREAALFLKALGYPPSTRIYIVAGQIYGQEGIGPLQAKYPNLYNHFNLASEDELRPFKHHQNKLAALDYIVAVKSDVFVYTFDGNMAKAVKGHRKFEGFLKTSSPYQPDFVKLVDRLDKGFTPWKRFLVRVRNLHAGRTGLPKLRQPGGLHRMKSEESFYANPFPGCICDRKSTLEELYFLVSRPGSTGLVGA</sequence>
<dbReference type="GO" id="GO:0016757">
    <property type="term" value="F:glycosyltransferase activity"/>
    <property type="evidence" value="ECO:0007669"/>
    <property type="project" value="UniProtKB-KW"/>
</dbReference>